<evidence type="ECO:0000313" key="2">
    <source>
        <dbReference type="Proteomes" id="UP000078561"/>
    </source>
</evidence>
<keyword evidence="2" id="KW-1185">Reference proteome</keyword>
<name>A0A168KJG8_ABSGL</name>
<dbReference type="InParanoid" id="A0A168KJG8"/>
<dbReference type="Proteomes" id="UP000078561">
    <property type="component" value="Unassembled WGS sequence"/>
</dbReference>
<dbReference type="OMA" id="MSAIRWW"/>
<protein>
    <submittedName>
        <fullName evidence="1">Uncharacterized protein</fullName>
    </submittedName>
</protein>
<evidence type="ECO:0000313" key="1">
    <source>
        <dbReference type="EMBL" id="SAL94766.1"/>
    </source>
</evidence>
<sequence length="325" mass="36434">MTKRPRDEPSVERLQSLFKVPMTTQDKGAKEHYQAVLGSICHELMLDYDLVINRSTTPQRYALLEVEAYFKTDPIYHHDDPFTHAHPLQYQNGVWFFHHVGHGSGYRGGSRKGMDVTLIGDKPSGGGGLLIRAVQCRSTGKIIEGPSLVVDLILAGVGASNLKSLTADYFDKPDAQPCWEGTHLTFAPQQAQHEKEPMVLSSCRIGLGLKNRTPTVEKRLNFVCRPYRFVVHPRLLQKGKVWTLLEMIRLGKGVDLDVKDKLVESCRDDMAYGREHAVALIQSCYSKSPNDLVSGGFPWKIQLMSAILWWDEQVANGKHIDLGVA</sequence>
<organism evidence="1">
    <name type="scientific">Absidia glauca</name>
    <name type="common">Pin mould</name>
    <dbReference type="NCBI Taxonomy" id="4829"/>
    <lineage>
        <taxon>Eukaryota</taxon>
        <taxon>Fungi</taxon>
        <taxon>Fungi incertae sedis</taxon>
        <taxon>Mucoromycota</taxon>
        <taxon>Mucoromycotina</taxon>
        <taxon>Mucoromycetes</taxon>
        <taxon>Mucorales</taxon>
        <taxon>Cunninghamellaceae</taxon>
        <taxon>Absidia</taxon>
    </lineage>
</organism>
<gene>
    <name evidence="1" type="primary">ABSGL_00052.1 scaffold 129</name>
</gene>
<dbReference type="STRING" id="4829.A0A168KJG8"/>
<dbReference type="OrthoDB" id="16851at2759"/>
<dbReference type="AlphaFoldDB" id="A0A168KJG8"/>
<proteinExistence type="predicted"/>
<accession>A0A168KJG8</accession>
<dbReference type="EMBL" id="LT549931">
    <property type="protein sequence ID" value="SAL94766.1"/>
    <property type="molecule type" value="Genomic_DNA"/>
</dbReference>
<reference evidence="1" key="1">
    <citation type="submission" date="2016-04" db="EMBL/GenBank/DDBJ databases">
        <authorList>
            <person name="Evans L.H."/>
            <person name="Alamgir A."/>
            <person name="Owens N."/>
            <person name="Weber N.D."/>
            <person name="Virtaneva K."/>
            <person name="Barbian K."/>
            <person name="Babar A."/>
            <person name="Rosenke K."/>
        </authorList>
    </citation>
    <scope>NUCLEOTIDE SEQUENCE [LARGE SCALE GENOMIC DNA]</scope>
    <source>
        <strain evidence="1">CBS 101.48</strain>
    </source>
</reference>